<evidence type="ECO:0000313" key="4">
    <source>
        <dbReference type="Proteomes" id="UP001168821"/>
    </source>
</evidence>
<evidence type="ECO:0000256" key="1">
    <source>
        <dbReference type="SAM" id="MobiDB-lite"/>
    </source>
</evidence>
<feature type="region of interest" description="Disordered" evidence="1">
    <location>
        <begin position="17"/>
        <end position="48"/>
    </location>
</feature>
<evidence type="ECO:0000313" key="3">
    <source>
        <dbReference type="EMBL" id="KAJ3630026.1"/>
    </source>
</evidence>
<sequence>MKPTLQPGNSFSALLLPTAAQSQPQLLRQPQKQRMPSGSSQRPPPHLRATVSDTTLNQPHFLPDILSDEAKLSLSPDEFALIDKTTQVIFAEYMELDDLQEAIESFDTEIKDSQNNYHAVVESLILRNVAKPKTAHRASDLIVKLMMHKKIRPEQFCRGFNSVLLTIEKDELAIDAPLVLVNMAEFATEAVLQPTTGLTFALFVDSLSREQPNQDSEQGQVLFHSLNHLSKKVAALLLLRIN</sequence>
<dbReference type="Gene3D" id="1.25.40.180">
    <property type="match status" value="1"/>
</dbReference>
<name>A0AA38HIJ2_9CUCU</name>
<dbReference type="SMART" id="SM00544">
    <property type="entry name" value="MA3"/>
    <property type="match status" value="1"/>
</dbReference>
<feature type="domain" description="MI" evidence="2">
    <location>
        <begin position="81"/>
        <end position="206"/>
    </location>
</feature>
<protein>
    <recommendedName>
        <fullName evidence="2">MI domain-containing protein</fullName>
    </recommendedName>
</protein>
<reference evidence="3" key="1">
    <citation type="journal article" date="2023" name="G3 (Bethesda)">
        <title>Whole genome assemblies of Zophobas morio and Tenebrio molitor.</title>
        <authorList>
            <person name="Kaur S."/>
            <person name="Stinson S.A."/>
            <person name="diCenzo G.C."/>
        </authorList>
    </citation>
    <scope>NUCLEOTIDE SEQUENCE</scope>
    <source>
        <tissue evidence="3">Head and legs</tissue>
    </source>
</reference>
<evidence type="ECO:0000259" key="2">
    <source>
        <dbReference type="PROSITE" id="PS51366"/>
    </source>
</evidence>
<organism evidence="3 4">
    <name type="scientific">Zophobas morio</name>
    <dbReference type="NCBI Taxonomy" id="2755281"/>
    <lineage>
        <taxon>Eukaryota</taxon>
        <taxon>Metazoa</taxon>
        <taxon>Ecdysozoa</taxon>
        <taxon>Arthropoda</taxon>
        <taxon>Hexapoda</taxon>
        <taxon>Insecta</taxon>
        <taxon>Pterygota</taxon>
        <taxon>Neoptera</taxon>
        <taxon>Endopterygota</taxon>
        <taxon>Coleoptera</taxon>
        <taxon>Polyphaga</taxon>
        <taxon>Cucujiformia</taxon>
        <taxon>Tenebrionidae</taxon>
        <taxon>Zophobas</taxon>
    </lineage>
</organism>
<dbReference type="SUPFAM" id="SSF48371">
    <property type="entry name" value="ARM repeat"/>
    <property type="match status" value="1"/>
</dbReference>
<dbReference type="Proteomes" id="UP001168821">
    <property type="component" value="Unassembled WGS sequence"/>
</dbReference>
<dbReference type="AlphaFoldDB" id="A0AA38HIJ2"/>
<gene>
    <name evidence="3" type="ORF">Zmor_028499</name>
</gene>
<dbReference type="Pfam" id="PF02847">
    <property type="entry name" value="MA3"/>
    <property type="match status" value="1"/>
</dbReference>
<proteinExistence type="predicted"/>
<accession>A0AA38HIJ2</accession>
<comment type="caution">
    <text evidence="3">The sequence shown here is derived from an EMBL/GenBank/DDBJ whole genome shotgun (WGS) entry which is preliminary data.</text>
</comment>
<dbReference type="InterPro" id="IPR003891">
    <property type="entry name" value="Initiation_fac_eIF4g_MI"/>
</dbReference>
<dbReference type="InterPro" id="IPR016024">
    <property type="entry name" value="ARM-type_fold"/>
</dbReference>
<keyword evidence="4" id="KW-1185">Reference proteome</keyword>
<feature type="compositionally biased region" description="Low complexity" evidence="1">
    <location>
        <begin position="21"/>
        <end position="34"/>
    </location>
</feature>
<dbReference type="EMBL" id="JALNTZ010000920">
    <property type="protein sequence ID" value="KAJ3630026.1"/>
    <property type="molecule type" value="Genomic_DNA"/>
</dbReference>
<dbReference type="PROSITE" id="PS51366">
    <property type="entry name" value="MI"/>
    <property type="match status" value="1"/>
</dbReference>